<dbReference type="EMBL" id="MN079103">
    <property type="protein sequence ID" value="QEA05533.1"/>
    <property type="molecule type" value="Genomic_DNA"/>
</dbReference>
<evidence type="ECO:0000256" key="6">
    <source>
        <dbReference type="ARBA" id="ARBA00023136"/>
    </source>
</evidence>
<evidence type="ECO:0000256" key="4">
    <source>
        <dbReference type="ARBA" id="ARBA00022692"/>
    </source>
</evidence>
<evidence type="ECO:0000256" key="2">
    <source>
        <dbReference type="ARBA" id="ARBA00022448"/>
    </source>
</evidence>
<keyword evidence="2" id="KW-0813">Transport</keyword>
<dbReference type="InterPro" id="IPR002751">
    <property type="entry name" value="CbiM/NikMN"/>
</dbReference>
<evidence type="ECO:0000256" key="1">
    <source>
        <dbReference type="ARBA" id="ARBA00004651"/>
    </source>
</evidence>
<dbReference type="GO" id="GO:0000041">
    <property type="term" value="P:transition metal ion transport"/>
    <property type="evidence" value="ECO:0007669"/>
    <property type="project" value="InterPro"/>
</dbReference>
<keyword evidence="5 7" id="KW-1133">Transmembrane helix</keyword>
<dbReference type="GO" id="GO:0005886">
    <property type="term" value="C:plasma membrane"/>
    <property type="evidence" value="ECO:0007669"/>
    <property type="project" value="UniProtKB-SubCell"/>
</dbReference>
<evidence type="ECO:0000256" key="3">
    <source>
        <dbReference type="ARBA" id="ARBA00022475"/>
    </source>
</evidence>
<accession>A0A5B8RBT1</accession>
<evidence type="ECO:0008006" key="9">
    <source>
        <dbReference type="Google" id="ProtNLM"/>
    </source>
</evidence>
<protein>
    <recommendedName>
        <fullName evidence="9">Cobalt transport protein CbiM</fullName>
    </recommendedName>
</protein>
<dbReference type="Gene3D" id="1.10.1760.20">
    <property type="match status" value="1"/>
</dbReference>
<feature type="transmembrane region" description="Helical" evidence="7">
    <location>
        <begin position="43"/>
        <end position="60"/>
    </location>
</feature>
<feature type="transmembrane region" description="Helical" evidence="7">
    <location>
        <begin position="181"/>
        <end position="203"/>
    </location>
</feature>
<sequence length="219" mass="23527">MTIPADLFPASWLWLANALLAALLVAAVRRAPWRLLERSELQHVFYASALLVALLWQMRAGIAPELQLHLLGMTSLTLMFGWRLAIVAGTLAAALSIVATGGAWPTLGISALLGAALPVAITHALSRVVERVLPAHFFIYVWVNAFLGAMISAGTAYLCLIGLASAAAASAAALAPDYLPVLPLLMFPEGFINGAVMTMLVAYRPEWVSSFDDERYLNR</sequence>
<dbReference type="AlphaFoldDB" id="A0A5B8RBT1"/>
<feature type="transmembrane region" description="Helical" evidence="7">
    <location>
        <begin position="12"/>
        <end position="31"/>
    </location>
</feature>
<organism evidence="8">
    <name type="scientific">uncultured organism</name>
    <dbReference type="NCBI Taxonomy" id="155900"/>
    <lineage>
        <taxon>unclassified sequences</taxon>
        <taxon>environmental samples</taxon>
    </lineage>
</organism>
<evidence type="ECO:0000256" key="7">
    <source>
        <dbReference type="SAM" id="Phobius"/>
    </source>
</evidence>
<evidence type="ECO:0000313" key="8">
    <source>
        <dbReference type="EMBL" id="QEA05533.1"/>
    </source>
</evidence>
<feature type="transmembrane region" description="Helical" evidence="7">
    <location>
        <begin position="106"/>
        <end position="126"/>
    </location>
</feature>
<keyword evidence="3" id="KW-1003">Cell membrane</keyword>
<feature type="transmembrane region" description="Helical" evidence="7">
    <location>
        <begin position="80"/>
        <end position="99"/>
    </location>
</feature>
<gene>
    <name evidence="8" type="ORF">KBTEX_01856</name>
</gene>
<name>A0A5B8RBT1_9ZZZZ</name>
<evidence type="ECO:0000256" key="5">
    <source>
        <dbReference type="ARBA" id="ARBA00022989"/>
    </source>
</evidence>
<keyword evidence="4 7" id="KW-0812">Transmembrane</keyword>
<keyword evidence="6 7" id="KW-0472">Membrane</keyword>
<reference evidence="8" key="1">
    <citation type="submission" date="2019-06" db="EMBL/GenBank/DDBJ databases">
        <authorList>
            <person name="Murdoch R.W."/>
            <person name="Fathepure B."/>
        </authorList>
    </citation>
    <scope>NUCLEOTIDE SEQUENCE</scope>
</reference>
<dbReference type="Pfam" id="PF01891">
    <property type="entry name" value="CbiM"/>
    <property type="match status" value="1"/>
</dbReference>
<proteinExistence type="predicted"/>
<comment type="subcellular location">
    <subcellularLocation>
        <location evidence="1">Cell membrane</location>
        <topology evidence="1">Multi-pass membrane protein</topology>
    </subcellularLocation>
</comment>